<evidence type="ECO:0000313" key="7">
    <source>
        <dbReference type="Proteomes" id="UP000094067"/>
    </source>
</evidence>
<dbReference type="PANTHER" id="PTHR10458:SF22">
    <property type="entry name" value="PEPTIDE DEFORMYLASE"/>
    <property type="match status" value="1"/>
</dbReference>
<dbReference type="Proteomes" id="UP000094869">
    <property type="component" value="Unassembled WGS sequence"/>
</dbReference>
<evidence type="ECO:0000256" key="1">
    <source>
        <dbReference type="ARBA" id="ARBA00010759"/>
    </source>
</evidence>
<keyword evidence="3" id="KW-0479">Metal-binding</keyword>
<dbReference type="AlphaFoldDB" id="A0A1E3A5G7"/>
<evidence type="ECO:0000313" key="6">
    <source>
        <dbReference type="EMBL" id="ODR44839.1"/>
    </source>
</evidence>
<dbReference type="EC" id="3.5.1.88" evidence="3"/>
<comment type="similarity">
    <text evidence="1 3">Belongs to the polypeptide deformylase family.</text>
</comment>
<proteinExistence type="inferred from homology"/>
<dbReference type="EMBL" id="MEHD01000054">
    <property type="protein sequence ID" value="ODR44839.1"/>
    <property type="molecule type" value="Genomic_DNA"/>
</dbReference>
<keyword evidence="9" id="KW-1185">Reference proteome</keyword>
<accession>A0A1E3A5G7</accession>
<dbReference type="Pfam" id="PF01327">
    <property type="entry name" value="Pep_deformylase"/>
    <property type="match status" value="1"/>
</dbReference>
<evidence type="ECO:0000313" key="9">
    <source>
        <dbReference type="Proteomes" id="UP000094869"/>
    </source>
</evidence>
<dbReference type="GO" id="GO:0006412">
    <property type="term" value="P:translation"/>
    <property type="evidence" value="ECO:0007669"/>
    <property type="project" value="UniProtKB-UniRule"/>
</dbReference>
<keyword evidence="3 4" id="KW-0378">Hydrolase</keyword>
<reference evidence="5 8" key="3">
    <citation type="submission" date="2016-08" db="EMBL/GenBank/DDBJ databases">
        <authorList>
            <person name="Seilhamer J.J."/>
        </authorList>
    </citation>
    <scope>NUCLEOTIDE SEQUENCE [LARGE SCALE GENOMIC DNA]</scope>
    <source>
        <strain evidence="5 8">NML150140-1</strain>
    </source>
</reference>
<feature type="binding site" evidence="3">
    <location>
        <position position="135"/>
    </location>
    <ligand>
        <name>Fe cation</name>
        <dbReference type="ChEBI" id="CHEBI:24875"/>
    </ligand>
</feature>
<dbReference type="NCBIfam" id="TIGR00079">
    <property type="entry name" value="pept_deformyl"/>
    <property type="match status" value="1"/>
</dbReference>
<evidence type="ECO:0000313" key="5">
    <source>
        <dbReference type="EMBL" id="ODR42316.1"/>
    </source>
</evidence>
<gene>
    <name evidence="4" type="primary">def2</name>
    <name evidence="3" type="synonym">def</name>
    <name evidence="5" type="ORF">BEI59_31840</name>
    <name evidence="4" type="ORF">BEI61_04793</name>
    <name evidence="6" type="ORF">BEI63_29170</name>
</gene>
<feature type="active site" evidence="3">
    <location>
        <position position="132"/>
    </location>
</feature>
<dbReference type="InterPro" id="IPR023635">
    <property type="entry name" value="Peptide_deformylase"/>
</dbReference>
<comment type="catalytic activity">
    <reaction evidence="3">
        <text>N-terminal N-formyl-L-methionyl-[peptide] + H2O = N-terminal L-methionyl-[peptide] + formate</text>
        <dbReference type="Rhea" id="RHEA:24420"/>
        <dbReference type="Rhea" id="RHEA-COMP:10639"/>
        <dbReference type="Rhea" id="RHEA-COMP:10640"/>
        <dbReference type="ChEBI" id="CHEBI:15377"/>
        <dbReference type="ChEBI" id="CHEBI:15740"/>
        <dbReference type="ChEBI" id="CHEBI:49298"/>
        <dbReference type="ChEBI" id="CHEBI:64731"/>
        <dbReference type="EC" id="3.5.1.88"/>
    </reaction>
</comment>
<dbReference type="PATRIC" id="fig|1432052.4.peg.5322"/>
<comment type="function">
    <text evidence="3">Removes the formyl group from the N-terminal Met of newly synthesized proteins. Requires at least a dipeptide for an efficient rate of reaction. N-terminal L-methionine is a prerequisite for activity but the enzyme has broad specificity at other positions.</text>
</comment>
<evidence type="ECO:0000256" key="3">
    <source>
        <dbReference type="HAMAP-Rule" id="MF_00163"/>
    </source>
</evidence>
<dbReference type="InterPro" id="IPR036821">
    <property type="entry name" value="Peptide_deformylase_sf"/>
</dbReference>
<evidence type="ECO:0000313" key="8">
    <source>
        <dbReference type="Proteomes" id="UP000094271"/>
    </source>
</evidence>
<sequence length="150" mass="17084">MATRQLRYNQDPILRKRCKEVKEVDDRIRLLLDDMLDTLHHTENGAALAANQVGILKRLVVIDYYDNLLKLVNPQITESSGTQICVEGCLSFPDRFVKTIRPQKVTVKALNEYGEEIIITGEDEMAKCLCHEIGHLNGEIFLDKAIEDES</sequence>
<protein>
    <recommendedName>
        <fullName evidence="3">Peptide deformylase</fullName>
        <shortName evidence="3">PDF</shortName>
        <ecNumber evidence="3">3.5.1.88</ecNumber>
    </recommendedName>
    <alternativeName>
        <fullName evidence="3">Polypeptide deformylase</fullName>
    </alternativeName>
</protein>
<dbReference type="GO" id="GO:0042586">
    <property type="term" value="F:peptide deformylase activity"/>
    <property type="evidence" value="ECO:0007669"/>
    <property type="project" value="UniProtKB-UniRule"/>
</dbReference>
<evidence type="ECO:0000313" key="4">
    <source>
        <dbReference type="EMBL" id="ODM03990.1"/>
    </source>
</evidence>
<keyword evidence="3" id="KW-0648">Protein biosynthesis</keyword>
<feature type="binding site" evidence="3">
    <location>
        <position position="131"/>
    </location>
    <ligand>
        <name>Fe cation</name>
        <dbReference type="ChEBI" id="CHEBI:24875"/>
    </ligand>
</feature>
<reference evidence="6 9" key="2">
    <citation type="submission" date="2016-08" db="EMBL/GenBank/DDBJ databases">
        <title>Characterization of Isolates of Eisenbergiella tayi Derived from Blood Cultures, Using Whole Genome Sequencing.</title>
        <authorList>
            <person name="Bernier A.-M."/>
            <person name="Burdz T."/>
            <person name="Wiebe D."/>
            <person name="Bernard K."/>
        </authorList>
    </citation>
    <scope>NUCLEOTIDE SEQUENCE [LARGE SCALE GENOMIC DNA]</scope>
    <source>
        <strain evidence="6 9">NML120146</strain>
    </source>
</reference>
<dbReference type="CDD" id="cd00487">
    <property type="entry name" value="Pep_deformylase"/>
    <property type="match status" value="1"/>
</dbReference>
<dbReference type="Proteomes" id="UP000094067">
    <property type="component" value="Unassembled WGS sequence"/>
</dbReference>
<dbReference type="Proteomes" id="UP000094271">
    <property type="component" value="Unassembled WGS sequence"/>
</dbReference>
<dbReference type="PIRSF" id="PIRSF004749">
    <property type="entry name" value="Pep_def"/>
    <property type="match status" value="1"/>
</dbReference>
<reference evidence="4 7" key="1">
    <citation type="submission" date="2016-07" db="EMBL/GenBank/DDBJ databases">
        <title>Characterization of isolates of Eisenbergiella tayi derived from blood cultures, using whole genome sequencing.</title>
        <authorList>
            <person name="Burdz T."/>
            <person name="Wiebe D."/>
            <person name="Huynh C."/>
            <person name="Bernard K."/>
        </authorList>
    </citation>
    <scope>NUCLEOTIDE SEQUENCE [LARGE SCALE GENOMIC DNA]</scope>
    <source>
        <strain evidence="4 7">NML 110608</strain>
    </source>
</reference>
<dbReference type="SUPFAM" id="SSF56420">
    <property type="entry name" value="Peptide deformylase"/>
    <property type="match status" value="1"/>
</dbReference>
<dbReference type="PRINTS" id="PR01576">
    <property type="entry name" value="PDEFORMYLASE"/>
</dbReference>
<comment type="cofactor">
    <cofactor evidence="3">
        <name>Fe(2+)</name>
        <dbReference type="ChEBI" id="CHEBI:29033"/>
    </cofactor>
    <text evidence="3">Binds 1 Fe(2+) ion.</text>
</comment>
<dbReference type="HAMAP" id="MF_00163">
    <property type="entry name" value="Pep_deformylase"/>
    <property type="match status" value="1"/>
</dbReference>
<comment type="caution">
    <text evidence="4">The sequence shown here is derived from an EMBL/GenBank/DDBJ whole genome shotgun (WGS) entry which is preliminary data.</text>
</comment>
<feature type="binding site" evidence="3">
    <location>
        <position position="89"/>
    </location>
    <ligand>
        <name>Fe cation</name>
        <dbReference type="ChEBI" id="CHEBI:24875"/>
    </ligand>
</feature>
<dbReference type="OrthoDB" id="9784988at2"/>
<name>A0A1E3A5G7_9FIRM</name>
<dbReference type="EMBL" id="MEHA01000038">
    <property type="protein sequence ID" value="ODR42316.1"/>
    <property type="molecule type" value="Genomic_DNA"/>
</dbReference>
<dbReference type="RefSeq" id="WP_069154273.1">
    <property type="nucleotide sequence ID" value="NZ_DBGDOY010000052.1"/>
</dbReference>
<keyword evidence="2 3" id="KW-0408">Iron</keyword>
<dbReference type="Gene3D" id="3.90.45.10">
    <property type="entry name" value="Peptide deformylase"/>
    <property type="match status" value="1"/>
</dbReference>
<dbReference type="PANTHER" id="PTHR10458">
    <property type="entry name" value="PEPTIDE DEFORMYLASE"/>
    <property type="match status" value="1"/>
</dbReference>
<evidence type="ECO:0000256" key="2">
    <source>
        <dbReference type="ARBA" id="ARBA00023004"/>
    </source>
</evidence>
<dbReference type="GO" id="GO:0046872">
    <property type="term" value="F:metal ion binding"/>
    <property type="evidence" value="ECO:0007669"/>
    <property type="project" value="UniProtKB-KW"/>
</dbReference>
<dbReference type="EMBL" id="MCGH01000003">
    <property type="protein sequence ID" value="ODM03990.1"/>
    <property type="molecule type" value="Genomic_DNA"/>
</dbReference>
<organism evidence="4 7">
    <name type="scientific">Eisenbergiella tayi</name>
    <dbReference type="NCBI Taxonomy" id="1432052"/>
    <lineage>
        <taxon>Bacteria</taxon>
        <taxon>Bacillati</taxon>
        <taxon>Bacillota</taxon>
        <taxon>Clostridia</taxon>
        <taxon>Lachnospirales</taxon>
        <taxon>Lachnospiraceae</taxon>
        <taxon>Eisenbergiella</taxon>
    </lineage>
</organism>